<keyword evidence="2" id="KW-1185">Reference proteome</keyword>
<dbReference type="AlphaFoldDB" id="A0ABD0L7V7"/>
<reference evidence="1 2" key="1">
    <citation type="journal article" date="2023" name="Sci. Data">
        <title>Genome assembly of the Korean intertidal mud-creeper Batillaria attramentaria.</title>
        <authorList>
            <person name="Patra A.K."/>
            <person name="Ho P.T."/>
            <person name="Jun S."/>
            <person name="Lee S.J."/>
            <person name="Kim Y."/>
            <person name="Won Y.J."/>
        </authorList>
    </citation>
    <scope>NUCLEOTIDE SEQUENCE [LARGE SCALE GENOMIC DNA]</scope>
    <source>
        <strain evidence="1">Wonlab-2016</strain>
    </source>
</reference>
<proteinExistence type="predicted"/>
<sequence length="138" mass="15103">MSIIINASPLKLAASVSTAPFLAAHSHSKWRDVSPDAPNTPHLSRVLASKQHKDNIAKVAHLRFQSSECICSLLYFWRVPHISRALSSWVTLQKATGAPWGGVWIAAVQRYFFFLPMLLESSGGGGDLESASCIHLVH</sequence>
<gene>
    <name evidence="1" type="ORF">BaRGS_00013528</name>
</gene>
<evidence type="ECO:0000313" key="1">
    <source>
        <dbReference type="EMBL" id="KAK7495346.1"/>
    </source>
</evidence>
<dbReference type="Proteomes" id="UP001519460">
    <property type="component" value="Unassembled WGS sequence"/>
</dbReference>
<evidence type="ECO:0000313" key="2">
    <source>
        <dbReference type="Proteomes" id="UP001519460"/>
    </source>
</evidence>
<accession>A0ABD0L7V7</accession>
<name>A0ABD0L7V7_9CAEN</name>
<organism evidence="1 2">
    <name type="scientific">Batillaria attramentaria</name>
    <dbReference type="NCBI Taxonomy" id="370345"/>
    <lineage>
        <taxon>Eukaryota</taxon>
        <taxon>Metazoa</taxon>
        <taxon>Spiralia</taxon>
        <taxon>Lophotrochozoa</taxon>
        <taxon>Mollusca</taxon>
        <taxon>Gastropoda</taxon>
        <taxon>Caenogastropoda</taxon>
        <taxon>Sorbeoconcha</taxon>
        <taxon>Cerithioidea</taxon>
        <taxon>Batillariidae</taxon>
        <taxon>Batillaria</taxon>
    </lineage>
</organism>
<protein>
    <submittedName>
        <fullName evidence="1">Uncharacterized protein</fullName>
    </submittedName>
</protein>
<comment type="caution">
    <text evidence="1">The sequence shown here is derived from an EMBL/GenBank/DDBJ whole genome shotgun (WGS) entry which is preliminary data.</text>
</comment>
<dbReference type="EMBL" id="JACVVK020000076">
    <property type="protein sequence ID" value="KAK7495346.1"/>
    <property type="molecule type" value="Genomic_DNA"/>
</dbReference>